<protein>
    <submittedName>
        <fullName evidence="2">Uncharacterized protein</fullName>
    </submittedName>
</protein>
<dbReference type="EMBL" id="JAAKFY010000024">
    <property type="protein sequence ID" value="KAF3836330.1"/>
    <property type="molecule type" value="Genomic_DNA"/>
</dbReference>
<keyword evidence="3" id="KW-1185">Reference proteome</keyword>
<evidence type="ECO:0000313" key="2">
    <source>
        <dbReference type="EMBL" id="KAF3836330.1"/>
    </source>
</evidence>
<accession>A0A7J5XH85</accession>
<reference evidence="2 3" key="1">
    <citation type="submission" date="2020-03" db="EMBL/GenBank/DDBJ databases">
        <title>Dissostichus mawsoni Genome sequencing and assembly.</title>
        <authorList>
            <person name="Park H."/>
        </authorList>
    </citation>
    <scope>NUCLEOTIDE SEQUENCE [LARGE SCALE GENOMIC DNA]</scope>
    <source>
        <strain evidence="2">DM0001</strain>
        <tissue evidence="2">Muscle</tissue>
    </source>
</reference>
<organism evidence="2 3">
    <name type="scientific">Dissostichus mawsoni</name>
    <name type="common">Antarctic cod</name>
    <dbReference type="NCBI Taxonomy" id="36200"/>
    <lineage>
        <taxon>Eukaryota</taxon>
        <taxon>Metazoa</taxon>
        <taxon>Chordata</taxon>
        <taxon>Craniata</taxon>
        <taxon>Vertebrata</taxon>
        <taxon>Euteleostomi</taxon>
        <taxon>Actinopterygii</taxon>
        <taxon>Neopterygii</taxon>
        <taxon>Teleostei</taxon>
        <taxon>Neoteleostei</taxon>
        <taxon>Acanthomorphata</taxon>
        <taxon>Eupercaria</taxon>
        <taxon>Perciformes</taxon>
        <taxon>Notothenioidei</taxon>
        <taxon>Nototheniidae</taxon>
        <taxon>Dissostichus</taxon>
    </lineage>
</organism>
<dbReference type="AlphaFoldDB" id="A0A7J5XH85"/>
<dbReference type="Proteomes" id="UP000518266">
    <property type="component" value="Unassembled WGS sequence"/>
</dbReference>
<sequence length="105" mass="11582">MDAPLWQPWEVVIRPLFSERGDTSRLMQESWSGLYRPPLRTSAQGDNVTLPGPLQRSGDRSAAQPLCAKFQRSQKGGQRAPLVMSFRCQQAGASLQESGPGQDIL</sequence>
<feature type="region of interest" description="Disordered" evidence="1">
    <location>
        <begin position="37"/>
        <end position="62"/>
    </location>
</feature>
<proteinExistence type="predicted"/>
<evidence type="ECO:0000256" key="1">
    <source>
        <dbReference type="SAM" id="MobiDB-lite"/>
    </source>
</evidence>
<gene>
    <name evidence="2" type="ORF">F7725_028888</name>
</gene>
<comment type="caution">
    <text evidence="2">The sequence shown here is derived from an EMBL/GenBank/DDBJ whole genome shotgun (WGS) entry which is preliminary data.</text>
</comment>
<name>A0A7J5XH85_DISMA</name>
<evidence type="ECO:0000313" key="3">
    <source>
        <dbReference type="Proteomes" id="UP000518266"/>
    </source>
</evidence>